<evidence type="ECO:0000313" key="7">
    <source>
        <dbReference type="EMBL" id="GES99506.1"/>
    </source>
</evidence>
<keyword evidence="5" id="KW-0539">Nucleus</keyword>
<dbReference type="SUPFAM" id="SSF140996">
    <property type="entry name" value="Hermes dimerisation domain"/>
    <property type="match status" value="1"/>
</dbReference>
<dbReference type="PANTHER" id="PTHR46481">
    <property type="entry name" value="ZINC FINGER BED DOMAIN-CONTAINING PROTEIN 4"/>
    <property type="match status" value="1"/>
</dbReference>
<sequence>MELNNDEDNTYFSDSARTDSTAGTEANGRKRRRVLVVDKTDIWGLYNRKWSKNPKRKRECDEALTEFLIDDMQPLYVLKNEGFINLVKTLDPYYTLPSDKYVKKLITKAYNNSKQELIKLFGNTIKFCSITTDLWTGRDRQGYIGVTCSFINKEFELQEIMLACQYMEYPHTSQNIARTIMNLIFEWGLEKKFICIITDNGSNMVAASRLLPNTFRIPYAAHTLNLVVNKGLIPVEILIARAK</sequence>
<evidence type="ECO:0000256" key="6">
    <source>
        <dbReference type="SAM" id="MobiDB-lite"/>
    </source>
</evidence>
<name>A0A8H3M870_9GLOM</name>
<dbReference type="GO" id="GO:0008270">
    <property type="term" value="F:zinc ion binding"/>
    <property type="evidence" value="ECO:0007669"/>
    <property type="project" value="UniProtKB-KW"/>
</dbReference>
<feature type="region of interest" description="Disordered" evidence="6">
    <location>
        <begin position="1"/>
        <end position="27"/>
    </location>
</feature>
<protein>
    <submittedName>
        <fullName evidence="7">Zinc finger BED domain-containing protein 4-like</fullName>
    </submittedName>
</protein>
<evidence type="ECO:0000256" key="4">
    <source>
        <dbReference type="ARBA" id="ARBA00022833"/>
    </source>
</evidence>
<evidence type="ECO:0000313" key="8">
    <source>
        <dbReference type="Proteomes" id="UP000615446"/>
    </source>
</evidence>
<accession>A0A8H3M870</accession>
<keyword evidence="4" id="KW-0862">Zinc</keyword>
<reference evidence="7" key="1">
    <citation type="submission" date="2019-10" db="EMBL/GenBank/DDBJ databases">
        <title>Conservation and host-specific expression of non-tandemly repeated heterogenous ribosome RNA gene in arbuscular mycorrhizal fungi.</title>
        <authorList>
            <person name="Maeda T."/>
            <person name="Kobayashi Y."/>
            <person name="Nakagawa T."/>
            <person name="Ezawa T."/>
            <person name="Yamaguchi K."/>
            <person name="Bino T."/>
            <person name="Nishimoto Y."/>
            <person name="Shigenobu S."/>
            <person name="Kawaguchi M."/>
        </authorList>
    </citation>
    <scope>NUCLEOTIDE SEQUENCE</scope>
    <source>
        <strain evidence="7">HR1</strain>
    </source>
</reference>
<dbReference type="PANTHER" id="PTHR46481:SF10">
    <property type="entry name" value="ZINC FINGER BED DOMAIN-CONTAINING PROTEIN 39"/>
    <property type="match status" value="1"/>
</dbReference>
<organism evidence="7 8">
    <name type="scientific">Rhizophagus clarus</name>
    <dbReference type="NCBI Taxonomy" id="94130"/>
    <lineage>
        <taxon>Eukaryota</taxon>
        <taxon>Fungi</taxon>
        <taxon>Fungi incertae sedis</taxon>
        <taxon>Mucoromycota</taxon>
        <taxon>Glomeromycotina</taxon>
        <taxon>Glomeromycetes</taxon>
        <taxon>Glomerales</taxon>
        <taxon>Glomeraceae</taxon>
        <taxon>Rhizophagus</taxon>
    </lineage>
</organism>
<evidence type="ECO:0000256" key="2">
    <source>
        <dbReference type="ARBA" id="ARBA00022723"/>
    </source>
</evidence>
<proteinExistence type="predicted"/>
<dbReference type="SUPFAM" id="SSF53098">
    <property type="entry name" value="Ribonuclease H-like"/>
    <property type="match status" value="1"/>
</dbReference>
<dbReference type="Proteomes" id="UP000615446">
    <property type="component" value="Unassembled WGS sequence"/>
</dbReference>
<dbReference type="AlphaFoldDB" id="A0A8H3M870"/>
<feature type="compositionally biased region" description="Polar residues" evidence="6">
    <location>
        <begin position="10"/>
        <end position="24"/>
    </location>
</feature>
<keyword evidence="3" id="KW-0863">Zinc-finger</keyword>
<dbReference type="InterPro" id="IPR052035">
    <property type="entry name" value="ZnF_BED_domain_contain"/>
</dbReference>
<dbReference type="GO" id="GO:0005634">
    <property type="term" value="C:nucleus"/>
    <property type="evidence" value="ECO:0007669"/>
    <property type="project" value="UniProtKB-SubCell"/>
</dbReference>
<evidence type="ECO:0000256" key="3">
    <source>
        <dbReference type="ARBA" id="ARBA00022771"/>
    </source>
</evidence>
<keyword evidence="2" id="KW-0479">Metal-binding</keyword>
<dbReference type="EMBL" id="BLAL01000281">
    <property type="protein sequence ID" value="GES99506.1"/>
    <property type="molecule type" value="Genomic_DNA"/>
</dbReference>
<comment type="caution">
    <text evidence="7">The sequence shown here is derived from an EMBL/GenBank/DDBJ whole genome shotgun (WGS) entry which is preliminary data.</text>
</comment>
<comment type="subcellular location">
    <subcellularLocation>
        <location evidence="1">Nucleus</location>
    </subcellularLocation>
</comment>
<gene>
    <name evidence="7" type="ORF">RCL2_002600900</name>
</gene>
<evidence type="ECO:0000256" key="5">
    <source>
        <dbReference type="ARBA" id="ARBA00023242"/>
    </source>
</evidence>
<evidence type="ECO:0000256" key="1">
    <source>
        <dbReference type="ARBA" id="ARBA00004123"/>
    </source>
</evidence>
<dbReference type="OrthoDB" id="1607513at2759"/>
<dbReference type="InterPro" id="IPR012337">
    <property type="entry name" value="RNaseH-like_sf"/>
</dbReference>